<evidence type="ECO:0000313" key="4">
    <source>
        <dbReference type="Proteomes" id="UP001275084"/>
    </source>
</evidence>
<evidence type="ECO:0000313" key="3">
    <source>
        <dbReference type="EMBL" id="KAK3364040.1"/>
    </source>
</evidence>
<organism evidence="3 4">
    <name type="scientific">Lasiosphaeria hispida</name>
    <dbReference type="NCBI Taxonomy" id="260671"/>
    <lineage>
        <taxon>Eukaryota</taxon>
        <taxon>Fungi</taxon>
        <taxon>Dikarya</taxon>
        <taxon>Ascomycota</taxon>
        <taxon>Pezizomycotina</taxon>
        <taxon>Sordariomycetes</taxon>
        <taxon>Sordariomycetidae</taxon>
        <taxon>Sordariales</taxon>
        <taxon>Lasiosphaeriaceae</taxon>
        <taxon>Lasiosphaeria</taxon>
    </lineage>
</organism>
<protein>
    <recommendedName>
        <fullName evidence="2">HNH nuclease domain-containing protein</fullName>
    </recommendedName>
</protein>
<reference evidence="3" key="1">
    <citation type="journal article" date="2023" name="Mol. Phylogenet. Evol.">
        <title>Genome-scale phylogeny and comparative genomics of the fungal order Sordariales.</title>
        <authorList>
            <person name="Hensen N."/>
            <person name="Bonometti L."/>
            <person name="Westerberg I."/>
            <person name="Brannstrom I.O."/>
            <person name="Guillou S."/>
            <person name="Cros-Aarteil S."/>
            <person name="Calhoun S."/>
            <person name="Haridas S."/>
            <person name="Kuo A."/>
            <person name="Mondo S."/>
            <person name="Pangilinan J."/>
            <person name="Riley R."/>
            <person name="LaButti K."/>
            <person name="Andreopoulos B."/>
            <person name="Lipzen A."/>
            <person name="Chen C."/>
            <person name="Yan M."/>
            <person name="Daum C."/>
            <person name="Ng V."/>
            <person name="Clum A."/>
            <person name="Steindorff A."/>
            <person name="Ohm R.A."/>
            <person name="Martin F."/>
            <person name="Silar P."/>
            <person name="Natvig D.O."/>
            <person name="Lalanne C."/>
            <person name="Gautier V."/>
            <person name="Ament-Velasquez S.L."/>
            <person name="Kruys A."/>
            <person name="Hutchinson M.I."/>
            <person name="Powell A.J."/>
            <person name="Barry K."/>
            <person name="Miller A.N."/>
            <person name="Grigoriev I.V."/>
            <person name="Debuchy R."/>
            <person name="Gladieux P."/>
            <person name="Hiltunen Thoren M."/>
            <person name="Johannesson H."/>
        </authorList>
    </citation>
    <scope>NUCLEOTIDE SEQUENCE</scope>
    <source>
        <strain evidence="3">CBS 955.72</strain>
    </source>
</reference>
<evidence type="ECO:0000259" key="2">
    <source>
        <dbReference type="Pfam" id="PF13391"/>
    </source>
</evidence>
<dbReference type="EMBL" id="JAUIQD010000001">
    <property type="protein sequence ID" value="KAK3364040.1"/>
    <property type="molecule type" value="Genomic_DNA"/>
</dbReference>
<proteinExistence type="predicted"/>
<dbReference type="InterPro" id="IPR003615">
    <property type="entry name" value="HNH_nuc"/>
</dbReference>
<sequence length="361" mass="39757">MAAPGHRSSWLDSIDFSHAESLAANPQLRTQAINRFYHVVGHFEAAEPPRSRNDNSYNHPALVRLTYEYARTPESQDRLLLAFFQRLLLGMTDGDINLDDDLCSRLFAFAEDLLFSLFVPYDDGNILNPDDEWSFLDVAHILPHSLTKEKGGQMGDQKRAVIDMLNMFDVGVIYEIEGTKIDQPHNTLALTKDLPDNLSACPLKPKKDGGNLRHAPLEVVKATRAAGVKAQNTLLIGSKAKAAIAAAPASAPDLTRALTRYKTPLGSLFQEAKEQAKKRAKEAAKGWKAAWKAKAANKAATPPSPRTPSPCQRAIPGPLERKVDRAVEAKLMAARKLLELLVSKAKKEFHTNMEATTYEGA</sequence>
<keyword evidence="4" id="KW-1185">Reference proteome</keyword>
<feature type="region of interest" description="Disordered" evidence="1">
    <location>
        <begin position="295"/>
        <end position="316"/>
    </location>
</feature>
<dbReference type="AlphaFoldDB" id="A0AAJ0HW83"/>
<reference evidence="3" key="2">
    <citation type="submission" date="2023-06" db="EMBL/GenBank/DDBJ databases">
        <authorList>
            <consortium name="Lawrence Berkeley National Laboratory"/>
            <person name="Haridas S."/>
            <person name="Hensen N."/>
            <person name="Bonometti L."/>
            <person name="Westerberg I."/>
            <person name="Brannstrom I.O."/>
            <person name="Guillou S."/>
            <person name="Cros-Aarteil S."/>
            <person name="Calhoun S."/>
            <person name="Kuo A."/>
            <person name="Mondo S."/>
            <person name="Pangilinan J."/>
            <person name="Riley R."/>
            <person name="Labutti K."/>
            <person name="Andreopoulos B."/>
            <person name="Lipzen A."/>
            <person name="Chen C."/>
            <person name="Yanf M."/>
            <person name="Daum C."/>
            <person name="Ng V."/>
            <person name="Clum A."/>
            <person name="Steindorff A."/>
            <person name="Ohm R."/>
            <person name="Martin F."/>
            <person name="Silar P."/>
            <person name="Natvig D."/>
            <person name="Lalanne C."/>
            <person name="Gautier V."/>
            <person name="Ament-Velasquez S.L."/>
            <person name="Kruys A."/>
            <person name="Hutchinson M.I."/>
            <person name="Powell A.J."/>
            <person name="Barry K."/>
            <person name="Miller A.N."/>
            <person name="Grigoriev I.V."/>
            <person name="Debuchy R."/>
            <person name="Gladieux P."/>
            <person name="Thoren M.H."/>
            <person name="Johannesson H."/>
        </authorList>
    </citation>
    <scope>NUCLEOTIDE SEQUENCE</scope>
    <source>
        <strain evidence="3">CBS 955.72</strain>
    </source>
</reference>
<name>A0AAJ0HW83_9PEZI</name>
<comment type="caution">
    <text evidence="3">The sequence shown here is derived from an EMBL/GenBank/DDBJ whole genome shotgun (WGS) entry which is preliminary data.</text>
</comment>
<dbReference type="Proteomes" id="UP001275084">
    <property type="component" value="Unassembled WGS sequence"/>
</dbReference>
<accession>A0AAJ0HW83</accession>
<dbReference type="Pfam" id="PF13391">
    <property type="entry name" value="HNH_2"/>
    <property type="match status" value="1"/>
</dbReference>
<gene>
    <name evidence="3" type="ORF">B0T25DRAFT_576454</name>
</gene>
<feature type="domain" description="HNH nuclease" evidence="2">
    <location>
        <begin position="135"/>
        <end position="194"/>
    </location>
</feature>
<evidence type="ECO:0000256" key="1">
    <source>
        <dbReference type="SAM" id="MobiDB-lite"/>
    </source>
</evidence>